<evidence type="ECO:0000256" key="1">
    <source>
        <dbReference type="SAM" id="MobiDB-lite"/>
    </source>
</evidence>
<dbReference type="EMBL" id="HG722240">
    <property type="protein sequence ID" value="CDJ61825.1"/>
    <property type="molecule type" value="Genomic_DNA"/>
</dbReference>
<feature type="region of interest" description="Disordered" evidence="1">
    <location>
        <begin position="1"/>
        <end position="32"/>
    </location>
</feature>
<gene>
    <name evidence="2" type="ORF">EMWEY_00045420</name>
</gene>
<reference evidence="2" key="2">
    <citation type="submission" date="2013-10" db="EMBL/GenBank/DDBJ databases">
        <authorList>
            <person name="Aslett M."/>
        </authorList>
    </citation>
    <scope>NUCLEOTIDE SEQUENCE [LARGE SCALE GENOMIC DNA]</scope>
    <source>
        <strain evidence="2">Weybridge</strain>
    </source>
</reference>
<dbReference type="AlphaFoldDB" id="U6MJJ3"/>
<dbReference type="Proteomes" id="UP000030763">
    <property type="component" value="Unassembled WGS sequence"/>
</dbReference>
<name>U6MJJ3_EIMMA</name>
<proteinExistence type="predicted"/>
<keyword evidence="3" id="KW-1185">Reference proteome</keyword>
<reference evidence="2" key="1">
    <citation type="submission" date="2013-10" db="EMBL/GenBank/DDBJ databases">
        <title>Genomic analysis of the causative agents of coccidiosis in chickens.</title>
        <authorList>
            <person name="Reid A.J."/>
            <person name="Blake D."/>
            <person name="Billington K."/>
            <person name="Browne H."/>
            <person name="Dunn M."/>
            <person name="Hung S."/>
            <person name="Kawahara F."/>
            <person name="Miranda-Saavedra D."/>
            <person name="Mourier T."/>
            <person name="Nagra H."/>
            <person name="Otto T.D."/>
            <person name="Rawlings N."/>
            <person name="Sanchez A."/>
            <person name="Sanders M."/>
            <person name="Subramaniam C."/>
            <person name="Tay Y."/>
            <person name="Dear P."/>
            <person name="Doerig C."/>
            <person name="Gruber A."/>
            <person name="Parkinson J."/>
            <person name="Shirley M."/>
            <person name="Wan K.L."/>
            <person name="Berriman M."/>
            <person name="Tomley F."/>
            <person name="Pain A."/>
        </authorList>
    </citation>
    <scope>NUCLEOTIDE SEQUENCE [LARGE SCALE GENOMIC DNA]</scope>
    <source>
        <strain evidence="2">Weybridge</strain>
    </source>
</reference>
<accession>U6MJJ3</accession>
<organism evidence="2 3">
    <name type="scientific">Eimeria maxima</name>
    <name type="common">Coccidian parasite</name>
    <dbReference type="NCBI Taxonomy" id="5804"/>
    <lineage>
        <taxon>Eukaryota</taxon>
        <taxon>Sar</taxon>
        <taxon>Alveolata</taxon>
        <taxon>Apicomplexa</taxon>
        <taxon>Conoidasida</taxon>
        <taxon>Coccidia</taxon>
        <taxon>Eucoccidiorida</taxon>
        <taxon>Eimeriorina</taxon>
        <taxon>Eimeriidae</taxon>
        <taxon>Eimeria</taxon>
    </lineage>
</organism>
<dbReference type="GeneID" id="25338528"/>
<evidence type="ECO:0000313" key="3">
    <source>
        <dbReference type="Proteomes" id="UP000030763"/>
    </source>
</evidence>
<dbReference type="VEuPathDB" id="ToxoDB:EMWEY_00045420"/>
<dbReference type="RefSeq" id="XP_013338475.1">
    <property type="nucleotide sequence ID" value="XM_013483021.1"/>
</dbReference>
<sequence>MEGPNTTTEEGGAAVAPPPQEENNTAAAAAAAAAAADTKTPILSCLSPEQQEKLNIFLEKEKGEEYDVDDVTKLLVDLR</sequence>
<evidence type="ECO:0000313" key="2">
    <source>
        <dbReference type="EMBL" id="CDJ61825.1"/>
    </source>
</evidence>
<protein>
    <submittedName>
        <fullName evidence="2">Uncharacterized protein</fullName>
    </submittedName>
</protein>